<organism evidence="1">
    <name type="scientific">Rhizophora mucronata</name>
    <name type="common">Asiatic mangrove</name>
    <dbReference type="NCBI Taxonomy" id="61149"/>
    <lineage>
        <taxon>Eukaryota</taxon>
        <taxon>Viridiplantae</taxon>
        <taxon>Streptophyta</taxon>
        <taxon>Embryophyta</taxon>
        <taxon>Tracheophyta</taxon>
        <taxon>Spermatophyta</taxon>
        <taxon>Magnoliopsida</taxon>
        <taxon>eudicotyledons</taxon>
        <taxon>Gunneridae</taxon>
        <taxon>Pentapetalae</taxon>
        <taxon>rosids</taxon>
        <taxon>fabids</taxon>
        <taxon>Malpighiales</taxon>
        <taxon>Rhizophoraceae</taxon>
        <taxon>Rhizophora</taxon>
    </lineage>
</organism>
<dbReference type="EMBL" id="GGEC01042749">
    <property type="protein sequence ID" value="MBX23233.1"/>
    <property type="molecule type" value="Transcribed_RNA"/>
</dbReference>
<protein>
    <submittedName>
        <fullName evidence="1">Heat shock protein binding protein</fullName>
    </submittedName>
</protein>
<dbReference type="AlphaFoldDB" id="A0A2P2LZ44"/>
<reference evidence="1" key="1">
    <citation type="submission" date="2018-02" db="EMBL/GenBank/DDBJ databases">
        <title>Rhizophora mucronata_Transcriptome.</title>
        <authorList>
            <person name="Meera S.P."/>
            <person name="Sreeshan A."/>
            <person name="Augustine A."/>
        </authorList>
    </citation>
    <scope>NUCLEOTIDE SEQUENCE</scope>
    <source>
        <tissue evidence="1">Leaf</tissue>
    </source>
</reference>
<proteinExistence type="predicted"/>
<accession>A0A2P2LZ44</accession>
<sequence>MLEERRNVQKRSTENIQKIVHIRVSRHIMKPIKENCITFLPHYLFACQCSERLQYKNLKGNFWNALNTSWITH</sequence>
<keyword evidence="1" id="KW-0346">Stress response</keyword>
<evidence type="ECO:0000313" key="1">
    <source>
        <dbReference type="EMBL" id="MBX23233.1"/>
    </source>
</evidence>
<name>A0A2P2LZ44_RHIMU</name>